<proteinExistence type="predicted"/>
<dbReference type="EMBL" id="BPLR01001736">
    <property type="protein sequence ID" value="GIZ04448.1"/>
    <property type="molecule type" value="Genomic_DNA"/>
</dbReference>
<gene>
    <name evidence="1" type="ORF">CEXT_597751</name>
</gene>
<evidence type="ECO:0000313" key="2">
    <source>
        <dbReference type="Proteomes" id="UP001054945"/>
    </source>
</evidence>
<accession>A0AAV4YBR7</accession>
<comment type="caution">
    <text evidence="1">The sequence shown here is derived from an EMBL/GenBank/DDBJ whole genome shotgun (WGS) entry which is preliminary data.</text>
</comment>
<dbReference type="AlphaFoldDB" id="A0AAV4YBR7"/>
<reference evidence="1 2" key="1">
    <citation type="submission" date="2021-06" db="EMBL/GenBank/DDBJ databases">
        <title>Caerostris extrusa draft genome.</title>
        <authorList>
            <person name="Kono N."/>
            <person name="Arakawa K."/>
        </authorList>
    </citation>
    <scope>NUCLEOTIDE SEQUENCE [LARGE SCALE GENOMIC DNA]</scope>
</reference>
<dbReference type="Proteomes" id="UP001054945">
    <property type="component" value="Unassembled WGS sequence"/>
</dbReference>
<evidence type="ECO:0000313" key="1">
    <source>
        <dbReference type="EMBL" id="GIZ04448.1"/>
    </source>
</evidence>
<keyword evidence="2" id="KW-1185">Reference proteome</keyword>
<sequence>MLASPNSENLKHDCNIACGAEFSEPGKGRKRNDVMISSKLLVWGSVRLDDKTEGSTCPIPVLGYIA</sequence>
<protein>
    <submittedName>
        <fullName evidence="1">Uncharacterized protein</fullName>
    </submittedName>
</protein>
<name>A0AAV4YBR7_CAEEX</name>
<organism evidence="1 2">
    <name type="scientific">Caerostris extrusa</name>
    <name type="common">Bark spider</name>
    <name type="synonym">Caerostris bankana</name>
    <dbReference type="NCBI Taxonomy" id="172846"/>
    <lineage>
        <taxon>Eukaryota</taxon>
        <taxon>Metazoa</taxon>
        <taxon>Ecdysozoa</taxon>
        <taxon>Arthropoda</taxon>
        <taxon>Chelicerata</taxon>
        <taxon>Arachnida</taxon>
        <taxon>Araneae</taxon>
        <taxon>Araneomorphae</taxon>
        <taxon>Entelegynae</taxon>
        <taxon>Araneoidea</taxon>
        <taxon>Araneidae</taxon>
        <taxon>Caerostris</taxon>
    </lineage>
</organism>